<feature type="domain" description="SBP-type" evidence="11">
    <location>
        <begin position="271"/>
        <end position="348"/>
    </location>
</feature>
<dbReference type="OrthoDB" id="514967at2759"/>
<accession>A0A843XBT4</accession>
<keyword evidence="2" id="KW-0479">Metal-binding</keyword>
<dbReference type="Gene3D" id="4.10.1100.10">
    <property type="entry name" value="Transcription factor, SBP-box domain"/>
    <property type="match status" value="1"/>
</dbReference>
<dbReference type="GO" id="GO:0005634">
    <property type="term" value="C:nucleus"/>
    <property type="evidence" value="ECO:0007669"/>
    <property type="project" value="UniProtKB-SubCell"/>
</dbReference>
<dbReference type="SUPFAM" id="SSF103612">
    <property type="entry name" value="SBT domain"/>
    <property type="match status" value="1"/>
</dbReference>
<protein>
    <recommendedName>
        <fullName evidence="11">SBP-type domain-containing protein</fullName>
    </recommendedName>
</protein>
<evidence type="ECO:0000256" key="7">
    <source>
        <dbReference type="ARBA" id="ARBA00023163"/>
    </source>
</evidence>
<gene>
    <name evidence="12" type="ORF">Taro_049825</name>
</gene>
<evidence type="ECO:0000256" key="4">
    <source>
        <dbReference type="ARBA" id="ARBA00022833"/>
    </source>
</evidence>
<evidence type="ECO:0000259" key="11">
    <source>
        <dbReference type="PROSITE" id="PS51141"/>
    </source>
</evidence>
<reference evidence="12" key="1">
    <citation type="submission" date="2017-07" db="EMBL/GenBank/DDBJ databases">
        <title>Taro Niue Genome Assembly and Annotation.</title>
        <authorList>
            <person name="Atibalentja N."/>
            <person name="Keating K."/>
            <person name="Fields C.J."/>
        </authorList>
    </citation>
    <scope>NUCLEOTIDE SEQUENCE</scope>
    <source>
        <strain evidence="12">Niue_2</strain>
        <tissue evidence="12">Leaf</tissue>
    </source>
</reference>
<dbReference type="FunFam" id="4.10.1100.10:FF:000001">
    <property type="entry name" value="Squamosa promoter-binding-like protein 14"/>
    <property type="match status" value="1"/>
</dbReference>
<keyword evidence="7" id="KW-0804">Transcription</keyword>
<evidence type="ECO:0000256" key="5">
    <source>
        <dbReference type="ARBA" id="ARBA00023015"/>
    </source>
</evidence>
<evidence type="ECO:0000256" key="10">
    <source>
        <dbReference type="SAM" id="MobiDB-lite"/>
    </source>
</evidence>
<feature type="region of interest" description="Disordered" evidence="10">
    <location>
        <begin position="335"/>
        <end position="354"/>
    </location>
</feature>
<dbReference type="PROSITE" id="PS51141">
    <property type="entry name" value="ZF_SBP"/>
    <property type="match status" value="1"/>
</dbReference>
<organism evidence="12 13">
    <name type="scientific">Colocasia esculenta</name>
    <name type="common">Wild taro</name>
    <name type="synonym">Arum esculentum</name>
    <dbReference type="NCBI Taxonomy" id="4460"/>
    <lineage>
        <taxon>Eukaryota</taxon>
        <taxon>Viridiplantae</taxon>
        <taxon>Streptophyta</taxon>
        <taxon>Embryophyta</taxon>
        <taxon>Tracheophyta</taxon>
        <taxon>Spermatophyta</taxon>
        <taxon>Magnoliopsida</taxon>
        <taxon>Liliopsida</taxon>
        <taxon>Araceae</taxon>
        <taxon>Aroideae</taxon>
        <taxon>Colocasieae</taxon>
        <taxon>Colocasia</taxon>
    </lineage>
</organism>
<comment type="caution">
    <text evidence="12">The sequence shown here is derived from an EMBL/GenBank/DDBJ whole genome shotgun (WGS) entry which is preliminary data.</text>
</comment>
<dbReference type="GO" id="GO:0003677">
    <property type="term" value="F:DNA binding"/>
    <property type="evidence" value="ECO:0007669"/>
    <property type="project" value="UniProtKB-KW"/>
</dbReference>
<evidence type="ECO:0000256" key="2">
    <source>
        <dbReference type="ARBA" id="ARBA00022723"/>
    </source>
</evidence>
<keyword evidence="5" id="KW-0805">Transcription regulation</keyword>
<keyword evidence="8" id="KW-0539">Nucleus</keyword>
<keyword evidence="4" id="KW-0862">Zinc</keyword>
<dbReference type="InterPro" id="IPR004333">
    <property type="entry name" value="SBP_dom"/>
</dbReference>
<proteinExistence type="predicted"/>
<dbReference type="PANTHER" id="PTHR31251">
    <property type="entry name" value="SQUAMOSA PROMOTER-BINDING-LIKE PROTEIN 4"/>
    <property type="match status" value="1"/>
</dbReference>
<keyword evidence="3 9" id="KW-0863">Zinc-finger</keyword>
<evidence type="ECO:0000256" key="8">
    <source>
        <dbReference type="ARBA" id="ARBA00023242"/>
    </source>
</evidence>
<comment type="subcellular location">
    <subcellularLocation>
        <location evidence="1">Nucleus</location>
    </subcellularLocation>
</comment>
<dbReference type="InterPro" id="IPR036893">
    <property type="entry name" value="SBP_sf"/>
</dbReference>
<dbReference type="InterPro" id="IPR044817">
    <property type="entry name" value="SBP-like"/>
</dbReference>
<keyword evidence="13" id="KW-1185">Reference proteome</keyword>
<sequence>MAMGILTLDNIILRDSHGTLKVVFRLDKAAFGDAAAAVHDELKPLRVVCGVLLLPFFPRHPQSLPSSGDRITLFLHLSGWKEAGKLPLSGAWMTTTVRDICLRDSSRMEWSAKASSQWVWEGGAPFHARAGDHLRQFQPTAWGIDHESLYSCGGGGCSGFDTGNGCSSKSCISASMDSDATPGVRAMIINFEAAPKDPSNKNELGRSEKELPVSVGSAESLIGLKLGKRTYFEDACTDSNGKNISFPAIPATSSATFTVKKARLSHQAKQISRCQVEGCNADLSSAKDYHRKHKVCEGHSKCPKVVVAGQERRFCQQCSRFHELSEFDQKKRSCRRRLSDHNARRRKPPAESTPFNSARFSSSFYDDRKQMNLLLNQPPFGHLRLTNSTWESSSDFKLPQVKGPWIRSTKAGDICGQLIFPSNELSMTIPTLRHDLDRLLPFKGTTAEVLNQGLEASATASNLDGAPDIRRALSLLSTGSWASADPGPTSPVSQHVHVNHTSPAQSMVHVARMSSEYWQSEQSLDQEPRVFPFNLHSNGSQFQEFQLLKAPYENSFFDTNHLD</sequence>
<name>A0A843XBT4_COLES</name>
<dbReference type="PANTHER" id="PTHR31251:SF74">
    <property type="entry name" value="SQUAMOSA PROMOTER-BINDING-LIKE PROTEIN 2"/>
    <property type="match status" value="1"/>
</dbReference>
<keyword evidence="6" id="KW-0238">DNA-binding</keyword>
<dbReference type="Proteomes" id="UP000652761">
    <property type="component" value="Unassembled WGS sequence"/>
</dbReference>
<dbReference type="EMBL" id="NMUH01007214">
    <property type="protein sequence ID" value="MQM16864.1"/>
    <property type="molecule type" value="Genomic_DNA"/>
</dbReference>
<evidence type="ECO:0000256" key="3">
    <source>
        <dbReference type="ARBA" id="ARBA00022771"/>
    </source>
</evidence>
<evidence type="ECO:0000256" key="6">
    <source>
        <dbReference type="ARBA" id="ARBA00023125"/>
    </source>
</evidence>
<dbReference type="AlphaFoldDB" id="A0A843XBT4"/>
<evidence type="ECO:0000256" key="1">
    <source>
        <dbReference type="ARBA" id="ARBA00004123"/>
    </source>
</evidence>
<evidence type="ECO:0000256" key="9">
    <source>
        <dbReference type="PROSITE-ProRule" id="PRU00470"/>
    </source>
</evidence>
<dbReference type="GO" id="GO:0008270">
    <property type="term" value="F:zinc ion binding"/>
    <property type="evidence" value="ECO:0007669"/>
    <property type="project" value="UniProtKB-KW"/>
</dbReference>
<evidence type="ECO:0000313" key="13">
    <source>
        <dbReference type="Proteomes" id="UP000652761"/>
    </source>
</evidence>
<dbReference type="Pfam" id="PF03110">
    <property type="entry name" value="SBP"/>
    <property type="match status" value="1"/>
</dbReference>
<evidence type="ECO:0000313" key="12">
    <source>
        <dbReference type="EMBL" id="MQM16864.1"/>
    </source>
</evidence>